<dbReference type="PANTHER" id="PTHR40074:SF2">
    <property type="entry name" value="O-ACETYLTRANSFERASE WECH"/>
    <property type="match status" value="1"/>
</dbReference>
<keyword evidence="10" id="KW-1185">Reference proteome</keyword>
<protein>
    <recommendedName>
        <fullName evidence="8">Acyltransferase 3 domain-containing protein</fullName>
    </recommendedName>
</protein>
<evidence type="ECO:0000256" key="3">
    <source>
        <dbReference type="ARBA" id="ARBA00022475"/>
    </source>
</evidence>
<reference evidence="9 10" key="1">
    <citation type="submission" date="2018-04" db="EMBL/GenBank/DDBJ databases">
        <title>Genome of Nocardioides gansuensis WSJ-1.</title>
        <authorList>
            <person name="Wu S."/>
            <person name="Wang G."/>
        </authorList>
    </citation>
    <scope>NUCLEOTIDE SEQUENCE [LARGE SCALE GENOMIC DNA]</scope>
    <source>
        <strain evidence="9 10">WSJ-1</strain>
    </source>
</reference>
<sequence>MPRLLWMDRLRGAAILAVVLFHAELQAVGATGDQLPVVHAVNGVVGPVRMPMLVLLSGMLLAPALRKPRSRYVDGKLRTLLWPYLVWSALDLAQLQWRLVQAGESLDWPWVARVLYDPPTYLWFLAFLLVYYLVAMVLPAPARTAAAPVALGLAVLVPEDWQRLVWLFGWFLTGDVLGRLVLGRLAPRVSRGVDPLAYVGRSSIVFYVSHLVVAIFVTDRLTARGVDDALPVFLACVVVPLAVGWALVEARRHPAVAALFEWPFGARRSAALRSSGAHDRTAQDRSLRPAG</sequence>
<dbReference type="OrthoDB" id="3265718at2"/>
<dbReference type="GO" id="GO:0005886">
    <property type="term" value="C:plasma membrane"/>
    <property type="evidence" value="ECO:0007669"/>
    <property type="project" value="UniProtKB-SubCell"/>
</dbReference>
<organism evidence="9 10">
    <name type="scientific">Nocardioides gansuensis</name>
    <dbReference type="NCBI Taxonomy" id="2138300"/>
    <lineage>
        <taxon>Bacteria</taxon>
        <taxon>Bacillati</taxon>
        <taxon>Actinomycetota</taxon>
        <taxon>Actinomycetes</taxon>
        <taxon>Propionibacteriales</taxon>
        <taxon>Nocardioidaceae</taxon>
        <taxon>Nocardioides</taxon>
    </lineage>
</organism>
<keyword evidence="3" id="KW-1003">Cell membrane</keyword>
<dbReference type="Proteomes" id="UP000246018">
    <property type="component" value="Unassembled WGS sequence"/>
</dbReference>
<dbReference type="RefSeq" id="WP_116572288.1">
    <property type="nucleotide sequence ID" value="NZ_QDGZ01000004.1"/>
</dbReference>
<feature type="domain" description="Acyltransferase 3" evidence="8">
    <location>
        <begin position="5"/>
        <end position="155"/>
    </location>
</feature>
<feature type="transmembrane region" description="Helical" evidence="7">
    <location>
        <begin position="167"/>
        <end position="186"/>
    </location>
</feature>
<feature type="transmembrane region" description="Helical" evidence="7">
    <location>
        <begin position="120"/>
        <end position="138"/>
    </location>
</feature>
<evidence type="ECO:0000256" key="1">
    <source>
        <dbReference type="ARBA" id="ARBA00004651"/>
    </source>
</evidence>
<evidence type="ECO:0000313" key="9">
    <source>
        <dbReference type="EMBL" id="PVG82857.1"/>
    </source>
</evidence>
<name>A0A2T8FAZ4_9ACTN</name>
<comment type="similarity">
    <text evidence="2">Belongs to the acyltransferase 3 family.</text>
</comment>
<evidence type="ECO:0000256" key="6">
    <source>
        <dbReference type="ARBA" id="ARBA00023136"/>
    </source>
</evidence>
<evidence type="ECO:0000259" key="8">
    <source>
        <dbReference type="Pfam" id="PF01757"/>
    </source>
</evidence>
<accession>A0A2T8FAZ4</accession>
<dbReference type="Pfam" id="PF01757">
    <property type="entry name" value="Acyl_transf_3"/>
    <property type="match status" value="1"/>
</dbReference>
<feature type="transmembrane region" description="Helical" evidence="7">
    <location>
        <begin position="48"/>
        <end position="65"/>
    </location>
</feature>
<evidence type="ECO:0000256" key="7">
    <source>
        <dbReference type="SAM" id="Phobius"/>
    </source>
</evidence>
<evidence type="ECO:0000256" key="4">
    <source>
        <dbReference type="ARBA" id="ARBA00022692"/>
    </source>
</evidence>
<evidence type="ECO:0000256" key="5">
    <source>
        <dbReference type="ARBA" id="ARBA00022989"/>
    </source>
</evidence>
<keyword evidence="6 7" id="KW-0472">Membrane</keyword>
<feature type="transmembrane region" description="Helical" evidence="7">
    <location>
        <begin position="198"/>
        <end position="217"/>
    </location>
</feature>
<keyword evidence="5 7" id="KW-1133">Transmembrane helix</keyword>
<comment type="subcellular location">
    <subcellularLocation>
        <location evidence="1">Cell membrane</location>
        <topology evidence="1">Multi-pass membrane protein</topology>
    </subcellularLocation>
</comment>
<dbReference type="InterPro" id="IPR002656">
    <property type="entry name" value="Acyl_transf_3_dom"/>
</dbReference>
<evidence type="ECO:0000256" key="2">
    <source>
        <dbReference type="ARBA" id="ARBA00007400"/>
    </source>
</evidence>
<dbReference type="GO" id="GO:0009246">
    <property type="term" value="P:enterobacterial common antigen biosynthetic process"/>
    <property type="evidence" value="ECO:0007669"/>
    <property type="project" value="TreeGrafter"/>
</dbReference>
<comment type="caution">
    <text evidence="9">The sequence shown here is derived from an EMBL/GenBank/DDBJ whole genome shotgun (WGS) entry which is preliminary data.</text>
</comment>
<keyword evidence="4 7" id="KW-0812">Transmembrane</keyword>
<proteinExistence type="inferred from homology"/>
<dbReference type="AlphaFoldDB" id="A0A2T8FAZ4"/>
<gene>
    <name evidence="9" type="ORF">DDE18_10905</name>
</gene>
<feature type="transmembrane region" description="Helical" evidence="7">
    <location>
        <begin position="229"/>
        <end position="248"/>
    </location>
</feature>
<evidence type="ECO:0000313" key="10">
    <source>
        <dbReference type="Proteomes" id="UP000246018"/>
    </source>
</evidence>
<dbReference type="GO" id="GO:0016413">
    <property type="term" value="F:O-acetyltransferase activity"/>
    <property type="evidence" value="ECO:0007669"/>
    <property type="project" value="TreeGrafter"/>
</dbReference>
<dbReference type="PANTHER" id="PTHR40074">
    <property type="entry name" value="O-ACETYLTRANSFERASE WECH"/>
    <property type="match status" value="1"/>
</dbReference>
<dbReference type="EMBL" id="QDGZ01000004">
    <property type="protein sequence ID" value="PVG82857.1"/>
    <property type="molecule type" value="Genomic_DNA"/>
</dbReference>